<organism evidence="2 3">
    <name type="scientific">Thiorhodococcus fuscus</name>
    <dbReference type="NCBI Taxonomy" id="527200"/>
    <lineage>
        <taxon>Bacteria</taxon>
        <taxon>Pseudomonadati</taxon>
        <taxon>Pseudomonadota</taxon>
        <taxon>Gammaproteobacteria</taxon>
        <taxon>Chromatiales</taxon>
        <taxon>Chromatiaceae</taxon>
        <taxon>Thiorhodococcus</taxon>
    </lineage>
</organism>
<feature type="region of interest" description="Disordered" evidence="1">
    <location>
        <begin position="367"/>
        <end position="421"/>
    </location>
</feature>
<reference evidence="3" key="1">
    <citation type="journal article" date="2019" name="Int. J. Syst. Evol. Microbiol.">
        <title>The Global Catalogue of Microorganisms (GCM) 10K type strain sequencing project: providing services to taxonomists for standard genome sequencing and annotation.</title>
        <authorList>
            <consortium name="The Broad Institute Genomics Platform"/>
            <consortium name="The Broad Institute Genome Sequencing Center for Infectious Disease"/>
            <person name="Wu L."/>
            <person name="Ma J."/>
        </authorList>
    </citation>
    <scope>NUCLEOTIDE SEQUENCE [LARGE SCALE GENOMIC DNA]</scope>
    <source>
        <strain evidence="3">KACC 12597</strain>
    </source>
</reference>
<protein>
    <submittedName>
        <fullName evidence="2">TIGR02677 family protein</fullName>
    </submittedName>
</protein>
<proteinExistence type="predicted"/>
<dbReference type="NCBIfam" id="TIGR02677">
    <property type="entry name" value="TIGR02677 family protein"/>
    <property type="match status" value="1"/>
</dbReference>
<feature type="region of interest" description="Disordered" evidence="1">
    <location>
        <begin position="518"/>
        <end position="542"/>
    </location>
</feature>
<accession>A0ABW4Y8U6</accession>
<dbReference type="InterPro" id="IPR013493">
    <property type="entry name" value="CHP02677"/>
</dbReference>
<keyword evidence="3" id="KW-1185">Reference proteome</keyword>
<feature type="compositionally biased region" description="Basic and acidic residues" evidence="1">
    <location>
        <begin position="404"/>
        <end position="421"/>
    </location>
</feature>
<dbReference type="Proteomes" id="UP001597337">
    <property type="component" value="Unassembled WGS sequence"/>
</dbReference>
<dbReference type="EMBL" id="JBHUHX010000007">
    <property type="protein sequence ID" value="MFD2111034.1"/>
    <property type="molecule type" value="Genomic_DNA"/>
</dbReference>
<evidence type="ECO:0000313" key="2">
    <source>
        <dbReference type="EMBL" id="MFD2111034.1"/>
    </source>
</evidence>
<name>A0ABW4Y8U6_9GAMM</name>
<gene>
    <name evidence="2" type="ORF">ACFSJC_04160</name>
</gene>
<dbReference type="RefSeq" id="WP_386023641.1">
    <property type="nucleotide sequence ID" value="NZ_JBHUHX010000007.1"/>
</dbReference>
<sequence>MPDTSFNYLTADKTDLYRALMRAFSEAKEHFLVHLRPEDVLDRLRRDGRQLDLDAVQAALGQLVEWGNLQAEPDTSRVTTVEDFYRARYLYQITREGEAAEAALATYERMLGHHGALQSVALADIASQLRALRTLLDAQDGEGGIDSAKAHLLLRDITRVFTDLADNARDFMAGLARGLDLRRAERAAFIDYKDRLLDYLRRFIGDLVTRSAEIAGLILDIQRHPAFRPLLERIAERDAADLAPAPGLDDAESTPLDPLLARVRMIDEWQARWSGLEAWFIGAADRPSQAELLRSRARRAISDLVDAVVQLNERRLGRSDRSADYRTLAAWFMDCETDAEAHRLWRAAFGLTPARHLGIDDDSLQARAEEPVPPSRPWAEAPPLRISPRLRETGSHAKRGVPPKVRDRSADKQKLRARLDRESLQARDARRRLATGEETRLSEIGHLDPASFDLFLRLLGEALAATRDPEQAVHTVTGDGTIGIHLEPLGPETRAVIETPAGVFGGRDYRVRITDLEAGAIPTSQHERTPARNPAPGDEAAA</sequence>
<dbReference type="Pfam" id="PF09660">
    <property type="entry name" value="DUF2397"/>
    <property type="match status" value="1"/>
</dbReference>
<evidence type="ECO:0000256" key="1">
    <source>
        <dbReference type="SAM" id="MobiDB-lite"/>
    </source>
</evidence>
<evidence type="ECO:0000313" key="3">
    <source>
        <dbReference type="Proteomes" id="UP001597337"/>
    </source>
</evidence>
<comment type="caution">
    <text evidence="2">The sequence shown here is derived from an EMBL/GenBank/DDBJ whole genome shotgun (WGS) entry which is preliminary data.</text>
</comment>